<dbReference type="InterPro" id="IPR005749">
    <property type="entry name" value="Ribosomal_uL15_bac-type"/>
</dbReference>
<dbReference type="Gene3D" id="3.100.10.10">
    <property type="match status" value="1"/>
</dbReference>
<dbReference type="STRING" id="296587.C1E7D1"/>
<evidence type="ECO:0000256" key="4">
    <source>
        <dbReference type="SAM" id="MobiDB-lite"/>
    </source>
</evidence>
<protein>
    <recommendedName>
        <fullName evidence="5">Large ribosomal subunit protein uL15/eL18 domain-containing protein</fullName>
    </recommendedName>
</protein>
<evidence type="ECO:0000259" key="5">
    <source>
        <dbReference type="Pfam" id="PF00828"/>
    </source>
</evidence>
<accession>C1E7D1</accession>
<feature type="region of interest" description="Disordered" evidence="4">
    <location>
        <begin position="53"/>
        <end position="76"/>
    </location>
</feature>
<feature type="compositionally biased region" description="Basic and acidic residues" evidence="4">
    <location>
        <begin position="323"/>
        <end position="341"/>
    </location>
</feature>
<dbReference type="RefSeq" id="XP_002502701.1">
    <property type="nucleotide sequence ID" value="XM_002502655.1"/>
</dbReference>
<dbReference type="EMBL" id="CP001326">
    <property type="protein sequence ID" value="ACO63959.1"/>
    <property type="molecule type" value="Genomic_DNA"/>
</dbReference>
<dbReference type="GO" id="GO:0005762">
    <property type="term" value="C:mitochondrial large ribosomal subunit"/>
    <property type="evidence" value="ECO:0007669"/>
    <property type="project" value="TreeGrafter"/>
</dbReference>
<dbReference type="Proteomes" id="UP000002009">
    <property type="component" value="Chromosome 5"/>
</dbReference>
<sequence length="352" mass="38491">MLRRSALELCGAALRRSALASTRGLDPNHVGTASTSIDGVARMMSSLLLHSRGYRGNGRRKDGGYGTHVEPGTPIPPEGVMALNNLRDNPHAKYDKVRVGRGNGSGKGKTAGRGHGGQNSRSGGGAPLGFEGGQTPLARTLPKRGFVNKHRMVFTPVNLGRLQDFIDAGRLDPSKTLTMKDFVDARLIDPRVKNGVKLLAKLERARDEFGNFAFDEEGNALYVPFRHTVNVEVSRVSREAKEIIESLGGGVTRVHYNKLGFRALLKPHKFPDGLPRPARPPIGLRRQVDRAGTLPAPAPPGYEAPFYYVPTETEWRPNPNIKPEGDKRKPKKQVGEGREDYSNDPSRIFGVQ</sequence>
<dbReference type="GO" id="GO:0003735">
    <property type="term" value="F:structural constituent of ribosome"/>
    <property type="evidence" value="ECO:0007669"/>
    <property type="project" value="InterPro"/>
</dbReference>
<dbReference type="SUPFAM" id="SSF52080">
    <property type="entry name" value="Ribosomal proteins L15p and L18e"/>
    <property type="match status" value="1"/>
</dbReference>
<evidence type="ECO:0000313" key="7">
    <source>
        <dbReference type="Proteomes" id="UP000002009"/>
    </source>
</evidence>
<dbReference type="HAMAP" id="MF_01341">
    <property type="entry name" value="Ribosomal_uL15"/>
    <property type="match status" value="1"/>
</dbReference>
<dbReference type="eggNOG" id="KOG0846">
    <property type="taxonomic scope" value="Eukaryota"/>
</dbReference>
<dbReference type="InterPro" id="IPR030878">
    <property type="entry name" value="Ribosomal_uL15"/>
</dbReference>
<dbReference type="InterPro" id="IPR036227">
    <property type="entry name" value="Ribosomal_uL15/eL18_sf"/>
</dbReference>
<organism evidence="6 7">
    <name type="scientific">Micromonas commoda (strain RCC299 / NOUM17 / CCMP2709)</name>
    <name type="common">Picoplanktonic green alga</name>
    <dbReference type="NCBI Taxonomy" id="296587"/>
    <lineage>
        <taxon>Eukaryota</taxon>
        <taxon>Viridiplantae</taxon>
        <taxon>Chlorophyta</taxon>
        <taxon>Mamiellophyceae</taxon>
        <taxon>Mamiellales</taxon>
        <taxon>Mamiellaceae</taxon>
        <taxon>Micromonas</taxon>
    </lineage>
</organism>
<comment type="similarity">
    <text evidence="1">Belongs to the universal ribosomal protein uL15 family.</text>
</comment>
<feature type="region of interest" description="Disordered" evidence="4">
    <location>
        <begin position="95"/>
        <end position="135"/>
    </location>
</feature>
<dbReference type="NCBIfam" id="TIGR01071">
    <property type="entry name" value="rplO_bact"/>
    <property type="match status" value="1"/>
</dbReference>
<dbReference type="OrthoDB" id="361383at2759"/>
<dbReference type="GO" id="GO:0006412">
    <property type="term" value="P:translation"/>
    <property type="evidence" value="ECO:0007669"/>
    <property type="project" value="InterPro"/>
</dbReference>
<keyword evidence="2" id="KW-0689">Ribosomal protein</keyword>
<dbReference type="AlphaFoldDB" id="C1E7D1"/>
<evidence type="ECO:0000256" key="2">
    <source>
        <dbReference type="ARBA" id="ARBA00022980"/>
    </source>
</evidence>
<dbReference type="FunCoup" id="C1E7D1">
    <property type="interactions" value="1566"/>
</dbReference>
<dbReference type="InParanoid" id="C1E7D1"/>
<proteinExistence type="inferred from homology"/>
<feature type="region of interest" description="Disordered" evidence="4">
    <location>
        <begin position="313"/>
        <end position="352"/>
    </location>
</feature>
<dbReference type="InterPro" id="IPR021131">
    <property type="entry name" value="Ribosomal_uL15/eL18"/>
</dbReference>
<evidence type="ECO:0000256" key="1">
    <source>
        <dbReference type="ARBA" id="ARBA00007320"/>
    </source>
</evidence>
<evidence type="ECO:0000313" key="6">
    <source>
        <dbReference type="EMBL" id="ACO63959.1"/>
    </source>
</evidence>
<evidence type="ECO:0000256" key="3">
    <source>
        <dbReference type="ARBA" id="ARBA00023274"/>
    </source>
</evidence>
<dbReference type="GeneID" id="8243616"/>
<gene>
    <name evidence="6" type="ORF">MICPUN_58963</name>
</gene>
<dbReference type="PANTHER" id="PTHR12934">
    <property type="entry name" value="50S RIBOSOMAL PROTEIN L15"/>
    <property type="match status" value="1"/>
</dbReference>
<dbReference type="KEGG" id="mis:MICPUN_58963"/>
<dbReference type="PANTHER" id="PTHR12934:SF11">
    <property type="entry name" value="LARGE RIBOSOMAL SUBUNIT PROTEIN UL15M"/>
    <property type="match status" value="1"/>
</dbReference>
<keyword evidence="3" id="KW-0687">Ribonucleoprotein</keyword>
<keyword evidence="7" id="KW-1185">Reference proteome</keyword>
<reference evidence="6 7" key="1">
    <citation type="journal article" date="2009" name="Science">
        <title>Green evolution and dynamic adaptations revealed by genomes of the marine picoeukaryotes Micromonas.</title>
        <authorList>
            <person name="Worden A.Z."/>
            <person name="Lee J.H."/>
            <person name="Mock T."/>
            <person name="Rouze P."/>
            <person name="Simmons M.P."/>
            <person name="Aerts A.L."/>
            <person name="Allen A.E."/>
            <person name="Cuvelier M.L."/>
            <person name="Derelle E."/>
            <person name="Everett M.V."/>
            <person name="Foulon E."/>
            <person name="Grimwood J."/>
            <person name="Gundlach H."/>
            <person name="Henrissat B."/>
            <person name="Napoli C."/>
            <person name="McDonald S.M."/>
            <person name="Parker M.S."/>
            <person name="Rombauts S."/>
            <person name="Salamov A."/>
            <person name="Von Dassow P."/>
            <person name="Badger J.H."/>
            <person name="Coutinho P.M."/>
            <person name="Demir E."/>
            <person name="Dubchak I."/>
            <person name="Gentemann C."/>
            <person name="Eikrem W."/>
            <person name="Gready J.E."/>
            <person name="John U."/>
            <person name="Lanier W."/>
            <person name="Lindquist E.A."/>
            <person name="Lucas S."/>
            <person name="Mayer K.F."/>
            <person name="Moreau H."/>
            <person name="Not F."/>
            <person name="Otillar R."/>
            <person name="Panaud O."/>
            <person name="Pangilinan J."/>
            <person name="Paulsen I."/>
            <person name="Piegu B."/>
            <person name="Poliakov A."/>
            <person name="Robbens S."/>
            <person name="Schmutz J."/>
            <person name="Toulza E."/>
            <person name="Wyss T."/>
            <person name="Zelensky A."/>
            <person name="Zhou K."/>
            <person name="Armbrust E.V."/>
            <person name="Bhattacharya D."/>
            <person name="Goodenough U.W."/>
            <person name="Van de Peer Y."/>
            <person name="Grigoriev I.V."/>
        </authorList>
    </citation>
    <scope>NUCLEOTIDE SEQUENCE [LARGE SCALE GENOMIC DNA]</scope>
    <source>
        <strain evidence="7">RCC299 / NOUM17</strain>
    </source>
</reference>
<feature type="compositionally biased region" description="Gly residues" evidence="4">
    <location>
        <begin position="101"/>
        <end position="132"/>
    </location>
</feature>
<name>C1E7D1_MICCC</name>
<dbReference type="Pfam" id="PF00828">
    <property type="entry name" value="Ribosomal_L27A"/>
    <property type="match status" value="1"/>
</dbReference>
<feature type="domain" description="Large ribosomal subunit protein uL15/eL18" evidence="5">
    <location>
        <begin position="156"/>
        <end position="252"/>
    </location>
</feature>